<sequence>MVRSKKPHAQGGSPHHHTGTLDDYMSTPSTQGTSRPPDNMGPESPSQESAGGSLLDSAQDDTLLTLEAFYKSSGQRLERTVEVRVEALETEAQARRMQRQAAELATTRQGSLILSLRQQEELENRSRRQNIRIRGLPEPDTAPLAETLKALFQQILGRECPEEIQLDRAHLTLGLQRPYGRPWNVLCCLHAYSLKEKLMAASSRSESIVFRGAEVVFYQDLSGLTLDARRTRRPLTATLRDKSIPHRWGFPFSLQVKQGNSWLHVRWPDDVPRVVRAFHLPSLHIRNWLLDTPLAP</sequence>
<gene>
    <name evidence="2" type="ORF">PECUL_23A027133</name>
</gene>
<accession>A0AAD1VL33</accession>
<feature type="compositionally biased region" description="Polar residues" evidence="1">
    <location>
        <begin position="26"/>
        <end position="36"/>
    </location>
</feature>
<feature type="region of interest" description="Disordered" evidence="1">
    <location>
        <begin position="1"/>
        <end position="54"/>
    </location>
</feature>
<dbReference type="InterPro" id="IPR004244">
    <property type="entry name" value="Transposase_22"/>
</dbReference>
<keyword evidence="3" id="KW-1185">Reference proteome</keyword>
<dbReference type="EMBL" id="OW240912">
    <property type="protein sequence ID" value="CAH2221566.1"/>
    <property type="molecule type" value="Genomic_DNA"/>
</dbReference>
<evidence type="ECO:0000256" key="1">
    <source>
        <dbReference type="SAM" id="MobiDB-lite"/>
    </source>
</evidence>
<dbReference type="Gene3D" id="3.30.70.1820">
    <property type="entry name" value="L1 transposable element, RRM domain"/>
    <property type="match status" value="1"/>
</dbReference>
<dbReference type="AlphaFoldDB" id="A0AAD1VL33"/>
<dbReference type="PANTHER" id="PTHR11505">
    <property type="entry name" value="L1 TRANSPOSABLE ELEMENT-RELATED"/>
    <property type="match status" value="1"/>
</dbReference>
<proteinExistence type="predicted"/>
<dbReference type="Proteomes" id="UP001295444">
    <property type="component" value="Chromosome 01"/>
</dbReference>
<organism evidence="2 3">
    <name type="scientific">Pelobates cultripes</name>
    <name type="common">Western spadefoot toad</name>
    <dbReference type="NCBI Taxonomy" id="61616"/>
    <lineage>
        <taxon>Eukaryota</taxon>
        <taxon>Metazoa</taxon>
        <taxon>Chordata</taxon>
        <taxon>Craniata</taxon>
        <taxon>Vertebrata</taxon>
        <taxon>Euteleostomi</taxon>
        <taxon>Amphibia</taxon>
        <taxon>Batrachia</taxon>
        <taxon>Anura</taxon>
        <taxon>Pelobatoidea</taxon>
        <taxon>Pelobatidae</taxon>
        <taxon>Pelobates</taxon>
    </lineage>
</organism>
<name>A0AAD1VL33_PELCU</name>
<reference evidence="2" key="1">
    <citation type="submission" date="2022-03" db="EMBL/GenBank/DDBJ databases">
        <authorList>
            <person name="Alioto T."/>
            <person name="Alioto T."/>
            <person name="Gomez Garrido J."/>
        </authorList>
    </citation>
    <scope>NUCLEOTIDE SEQUENCE</scope>
</reference>
<protein>
    <submittedName>
        <fullName evidence="2">Uncharacterized protein</fullName>
    </submittedName>
</protein>
<evidence type="ECO:0000313" key="3">
    <source>
        <dbReference type="Proteomes" id="UP001295444"/>
    </source>
</evidence>
<evidence type="ECO:0000313" key="2">
    <source>
        <dbReference type="EMBL" id="CAH2221566.1"/>
    </source>
</evidence>
<feature type="compositionally biased region" description="Basic residues" evidence="1">
    <location>
        <begin position="1"/>
        <end position="18"/>
    </location>
</feature>